<reference evidence="2 3" key="1">
    <citation type="submission" date="2016-11" db="EMBL/GenBank/DDBJ databases">
        <title>The macronuclear genome of Stentor coeruleus: a giant cell with tiny introns.</title>
        <authorList>
            <person name="Slabodnick M."/>
            <person name="Ruby J.G."/>
            <person name="Reiff S.B."/>
            <person name="Swart E.C."/>
            <person name="Gosai S."/>
            <person name="Prabakaran S."/>
            <person name="Witkowska E."/>
            <person name="Larue G.E."/>
            <person name="Fisher S."/>
            <person name="Freeman R.M."/>
            <person name="Gunawardena J."/>
            <person name="Chu W."/>
            <person name="Stover N.A."/>
            <person name="Gregory B.D."/>
            <person name="Nowacki M."/>
            <person name="Derisi J."/>
            <person name="Roy S.W."/>
            <person name="Marshall W.F."/>
            <person name="Sood P."/>
        </authorList>
    </citation>
    <scope>NUCLEOTIDE SEQUENCE [LARGE SCALE GENOMIC DNA]</scope>
    <source>
        <strain evidence="2">WM001</strain>
    </source>
</reference>
<gene>
    <name evidence="2" type="ORF">SteCoe_36654</name>
</gene>
<comment type="caution">
    <text evidence="2">The sequence shown here is derived from an EMBL/GenBank/DDBJ whole genome shotgun (WGS) entry which is preliminary data.</text>
</comment>
<keyword evidence="1" id="KW-0812">Transmembrane</keyword>
<feature type="transmembrane region" description="Helical" evidence="1">
    <location>
        <begin position="69"/>
        <end position="86"/>
    </location>
</feature>
<dbReference type="EMBL" id="MPUH01001708">
    <property type="protein sequence ID" value="OMJ66479.1"/>
    <property type="molecule type" value="Genomic_DNA"/>
</dbReference>
<protein>
    <submittedName>
        <fullName evidence="2">Uncharacterized protein</fullName>
    </submittedName>
</protein>
<dbReference type="AlphaFoldDB" id="A0A1R2APS7"/>
<feature type="transmembrane region" description="Helical" evidence="1">
    <location>
        <begin position="92"/>
        <end position="111"/>
    </location>
</feature>
<accession>A0A1R2APS7</accession>
<evidence type="ECO:0000256" key="1">
    <source>
        <dbReference type="SAM" id="Phobius"/>
    </source>
</evidence>
<keyword evidence="1" id="KW-0472">Membrane</keyword>
<organism evidence="2 3">
    <name type="scientific">Stentor coeruleus</name>
    <dbReference type="NCBI Taxonomy" id="5963"/>
    <lineage>
        <taxon>Eukaryota</taxon>
        <taxon>Sar</taxon>
        <taxon>Alveolata</taxon>
        <taxon>Ciliophora</taxon>
        <taxon>Postciliodesmatophora</taxon>
        <taxon>Heterotrichea</taxon>
        <taxon>Heterotrichida</taxon>
        <taxon>Stentoridae</taxon>
        <taxon>Stentor</taxon>
    </lineage>
</organism>
<proteinExistence type="predicted"/>
<dbReference type="OrthoDB" id="10481249at2759"/>
<dbReference type="Proteomes" id="UP000187209">
    <property type="component" value="Unassembled WGS sequence"/>
</dbReference>
<evidence type="ECO:0000313" key="2">
    <source>
        <dbReference type="EMBL" id="OMJ66479.1"/>
    </source>
</evidence>
<sequence length="236" mass="27862">MFRLKFLLKKEEQDPYSKKKPPEKQREFYLEEGKYYTYIPKERLVFEDNKLLLYRSWGFTMKFLYQPKILIPFIGTSAIALGSILGNTSLMIVFVGGGAFTFGLLHALFACRIAKEIYLREDGKHIDVKYRLLNFANRTETHKITEFRDQRMTLLMYMWNLHPIPKNILAGIECEFNDIMPLYLKGKIGFYMLHGKPQIYHQDLLINVMNGIDVNTRAFKGKVVYFKERYVARDQA</sequence>
<keyword evidence="1" id="KW-1133">Transmembrane helix</keyword>
<name>A0A1R2APS7_9CILI</name>
<evidence type="ECO:0000313" key="3">
    <source>
        <dbReference type="Proteomes" id="UP000187209"/>
    </source>
</evidence>
<keyword evidence="3" id="KW-1185">Reference proteome</keyword>